<dbReference type="RefSeq" id="WP_258401176.1">
    <property type="nucleotide sequence ID" value="NZ_JBJKCE010000001.1"/>
</dbReference>
<comment type="similarity">
    <text evidence="3">Belongs to the methyl-accepting chemotaxis (MCP) protein family.</text>
</comment>
<dbReference type="CDD" id="cd06225">
    <property type="entry name" value="HAMP"/>
    <property type="match status" value="1"/>
</dbReference>
<dbReference type="GO" id="GO:0007165">
    <property type="term" value="P:signal transduction"/>
    <property type="evidence" value="ECO:0007669"/>
    <property type="project" value="UniProtKB-KW"/>
</dbReference>
<dbReference type="FunFam" id="1.10.287.950:FF:000001">
    <property type="entry name" value="Methyl-accepting chemotaxis sensory transducer"/>
    <property type="match status" value="1"/>
</dbReference>
<proteinExistence type="inferred from homology"/>
<accession>A0A329E955</accession>
<evidence type="ECO:0000313" key="10">
    <source>
        <dbReference type="Proteomes" id="UP000248729"/>
    </source>
</evidence>
<evidence type="ECO:0000256" key="1">
    <source>
        <dbReference type="ARBA" id="ARBA00004370"/>
    </source>
</evidence>
<feature type="domain" description="HAMP" evidence="8">
    <location>
        <begin position="335"/>
        <end position="387"/>
    </location>
</feature>
<dbReference type="Gene3D" id="1.10.287.950">
    <property type="entry name" value="Methyl-accepting chemotaxis protein"/>
    <property type="match status" value="1"/>
</dbReference>
<dbReference type="PRINTS" id="PR00260">
    <property type="entry name" value="CHEMTRNSDUCR"/>
</dbReference>
<organism evidence="9 10">
    <name type="scientific">Vibrio diazotrophicus</name>
    <dbReference type="NCBI Taxonomy" id="685"/>
    <lineage>
        <taxon>Bacteria</taxon>
        <taxon>Pseudomonadati</taxon>
        <taxon>Pseudomonadota</taxon>
        <taxon>Gammaproteobacteria</taxon>
        <taxon>Vibrionales</taxon>
        <taxon>Vibrionaceae</taxon>
        <taxon>Vibrio</taxon>
    </lineage>
</organism>
<evidence type="ECO:0000259" key="8">
    <source>
        <dbReference type="PROSITE" id="PS50885"/>
    </source>
</evidence>
<evidence type="ECO:0000256" key="2">
    <source>
        <dbReference type="ARBA" id="ARBA00023224"/>
    </source>
</evidence>
<keyword evidence="2 4" id="KW-0807">Transducer</keyword>
<evidence type="ECO:0000256" key="5">
    <source>
        <dbReference type="SAM" id="Coils"/>
    </source>
</evidence>
<dbReference type="InterPro" id="IPR004090">
    <property type="entry name" value="Chemotax_Me-accpt_rcpt"/>
</dbReference>
<dbReference type="PROSITE" id="PS50885">
    <property type="entry name" value="HAMP"/>
    <property type="match status" value="1"/>
</dbReference>
<feature type="transmembrane region" description="Helical" evidence="6">
    <location>
        <begin position="314"/>
        <end position="333"/>
    </location>
</feature>
<keyword evidence="6" id="KW-1133">Transmembrane helix</keyword>
<feature type="coiled-coil region" evidence="5">
    <location>
        <begin position="540"/>
        <end position="567"/>
    </location>
</feature>
<feature type="domain" description="Methyl-accepting transducer" evidence="7">
    <location>
        <begin position="392"/>
        <end position="628"/>
    </location>
</feature>
<sequence>MPFQSLVSRLYLGCACVIAIMIGSAWLSVSSNQNVTAKMESITQDATPLMLRSAQLTIDFLNINRSLTPYLSAQYLDELPPFVESIQANIETYNTQLRWFVAQTQQRPELHDYVEPITVQGEQVLAVLNAVIDAHASYLDQLDQSYLLQSQFQSLVTQLGNALQRARSSAESAEALKALDALTSQVGLLNNEANEVFKLQDMTELRSVARRLTNRQRYLDESEQLLIKNHSKLYSSLETPLSVLKQLTFQPTGAVKMHVDVVEQAENLAELRFELEQKIDAQLANVDNLSRYANQIANQLYDEARQASSETRSLFIGISLASIFITACLVLSFTNMVRKATGLLLNALNRIAAKDLTQEVEYSANNEFGQVAEKVNLVVRHLSMIIERIRQSSSQLNSTSLTNQGISTELNDAIYEQTSQTVSVASAMEEIECSVTDIAQSTEHTLSLVTEAVEHSDKAQTDMTENVAMLERLSQELNQVTATNQALEQESISIESILDTISGISEQTNLLALNAAIEAARAGEYGRGFSVVADEVRILAAQTTHSAKEIQNKIERLQRQTDIAGKQISNCLYGMTQSMQQAKQVNGRFVKLHELLNQVSHRSQQIASATIVHQSVASEVTKNVSHIHSLSEQNLQRSTQVAEHGEKLERLAEIQFELTESFILQPEERNKEVI</sequence>
<dbReference type="SMART" id="SM00283">
    <property type="entry name" value="MA"/>
    <property type="match status" value="1"/>
</dbReference>
<keyword evidence="6" id="KW-0472">Membrane</keyword>
<comment type="caution">
    <text evidence="9">The sequence shown here is derived from an EMBL/GenBank/DDBJ whole genome shotgun (WGS) entry which is preliminary data.</text>
</comment>
<comment type="subcellular location">
    <subcellularLocation>
        <location evidence="1">Membrane</location>
    </subcellularLocation>
</comment>
<dbReference type="PANTHER" id="PTHR32089:SF112">
    <property type="entry name" value="LYSOZYME-LIKE PROTEIN-RELATED"/>
    <property type="match status" value="1"/>
</dbReference>
<dbReference type="GO" id="GO:0004888">
    <property type="term" value="F:transmembrane signaling receptor activity"/>
    <property type="evidence" value="ECO:0007669"/>
    <property type="project" value="InterPro"/>
</dbReference>
<dbReference type="InterPro" id="IPR004089">
    <property type="entry name" value="MCPsignal_dom"/>
</dbReference>
<dbReference type="GO" id="GO:0006935">
    <property type="term" value="P:chemotaxis"/>
    <property type="evidence" value="ECO:0007669"/>
    <property type="project" value="InterPro"/>
</dbReference>
<keyword evidence="6" id="KW-0812">Transmembrane</keyword>
<name>A0A329E955_VIBDI</name>
<dbReference type="SUPFAM" id="SSF58104">
    <property type="entry name" value="Methyl-accepting chemotaxis protein (MCP) signaling domain"/>
    <property type="match status" value="1"/>
</dbReference>
<dbReference type="GO" id="GO:0016020">
    <property type="term" value="C:membrane"/>
    <property type="evidence" value="ECO:0007669"/>
    <property type="project" value="UniProtKB-SubCell"/>
</dbReference>
<evidence type="ECO:0000256" key="3">
    <source>
        <dbReference type="ARBA" id="ARBA00029447"/>
    </source>
</evidence>
<dbReference type="EMBL" id="QLTR01000010">
    <property type="protein sequence ID" value="RAS64291.1"/>
    <property type="molecule type" value="Genomic_DNA"/>
</dbReference>
<dbReference type="Pfam" id="PF00015">
    <property type="entry name" value="MCPsignal"/>
    <property type="match status" value="1"/>
</dbReference>
<evidence type="ECO:0000259" key="7">
    <source>
        <dbReference type="PROSITE" id="PS50111"/>
    </source>
</evidence>
<gene>
    <name evidence="9" type="ORF">DET48_11074</name>
</gene>
<dbReference type="Proteomes" id="UP000248729">
    <property type="component" value="Unassembled WGS sequence"/>
</dbReference>
<reference evidence="9 10" key="1">
    <citation type="submission" date="2018-06" db="EMBL/GenBank/DDBJ databases">
        <title>Freshwater and sediment microbial communities from various areas in North America, analyzing microbe dynamics in response to fracking.</title>
        <authorList>
            <person name="Lamendella R."/>
        </authorList>
    </citation>
    <scope>NUCLEOTIDE SEQUENCE [LARGE SCALE GENOMIC DNA]</scope>
    <source>
        <strain evidence="9 10">99A</strain>
    </source>
</reference>
<keyword evidence="5" id="KW-0175">Coiled coil</keyword>
<dbReference type="PROSITE" id="PS50111">
    <property type="entry name" value="CHEMOTAXIS_TRANSDUC_2"/>
    <property type="match status" value="1"/>
</dbReference>
<evidence type="ECO:0000313" key="9">
    <source>
        <dbReference type="EMBL" id="RAS64291.1"/>
    </source>
</evidence>
<protein>
    <submittedName>
        <fullName evidence="9">Methyl-accepting chemotaxis protein</fullName>
    </submittedName>
</protein>
<feature type="transmembrane region" description="Helical" evidence="6">
    <location>
        <begin position="6"/>
        <end position="29"/>
    </location>
</feature>
<dbReference type="AlphaFoldDB" id="A0A329E955"/>
<evidence type="ECO:0000256" key="6">
    <source>
        <dbReference type="SAM" id="Phobius"/>
    </source>
</evidence>
<evidence type="ECO:0000256" key="4">
    <source>
        <dbReference type="PROSITE-ProRule" id="PRU00284"/>
    </source>
</evidence>
<dbReference type="InterPro" id="IPR003660">
    <property type="entry name" value="HAMP_dom"/>
</dbReference>
<dbReference type="PANTHER" id="PTHR32089">
    <property type="entry name" value="METHYL-ACCEPTING CHEMOTAXIS PROTEIN MCPB"/>
    <property type="match status" value="1"/>
</dbReference>